<protein>
    <submittedName>
        <fullName evidence="10">ABC transporter permease subunit</fullName>
    </submittedName>
</protein>
<evidence type="ECO:0000256" key="5">
    <source>
        <dbReference type="ARBA" id="ARBA00022692"/>
    </source>
</evidence>
<gene>
    <name evidence="10" type="ORF">GM415_01800</name>
</gene>
<dbReference type="InterPro" id="IPR000515">
    <property type="entry name" value="MetI-like"/>
</dbReference>
<accession>A0A6I6JA44</accession>
<evidence type="ECO:0000256" key="2">
    <source>
        <dbReference type="ARBA" id="ARBA00022448"/>
    </source>
</evidence>
<proteinExistence type="inferred from homology"/>
<evidence type="ECO:0000313" key="11">
    <source>
        <dbReference type="Proteomes" id="UP000428328"/>
    </source>
</evidence>
<feature type="transmembrane region" description="Helical" evidence="8">
    <location>
        <begin position="55"/>
        <end position="81"/>
    </location>
</feature>
<feature type="transmembrane region" description="Helical" evidence="8">
    <location>
        <begin position="124"/>
        <end position="143"/>
    </location>
</feature>
<dbReference type="Proteomes" id="UP000428328">
    <property type="component" value="Chromosome"/>
</dbReference>
<dbReference type="PROSITE" id="PS50928">
    <property type="entry name" value="ABC_TM1"/>
    <property type="match status" value="1"/>
</dbReference>
<keyword evidence="3" id="KW-1003">Cell membrane</keyword>
<feature type="transmembrane region" description="Helical" evidence="8">
    <location>
        <begin position="230"/>
        <end position="251"/>
    </location>
</feature>
<evidence type="ECO:0000256" key="8">
    <source>
        <dbReference type="RuleBase" id="RU363032"/>
    </source>
</evidence>
<dbReference type="PANTHER" id="PTHR43357">
    <property type="entry name" value="INNER MEMBRANE ABC TRANSPORTER PERMEASE PROTEIN YDCV"/>
    <property type="match status" value="1"/>
</dbReference>
<dbReference type="EMBL" id="CP046400">
    <property type="protein sequence ID" value="QGY38921.1"/>
    <property type="molecule type" value="Genomic_DNA"/>
</dbReference>
<dbReference type="Pfam" id="PF00528">
    <property type="entry name" value="BPD_transp_1"/>
    <property type="match status" value="1"/>
</dbReference>
<reference evidence="10 11" key="1">
    <citation type="submission" date="2019-11" db="EMBL/GenBank/DDBJ databases">
        <authorList>
            <person name="Zheng R.K."/>
            <person name="Sun C.M."/>
        </authorList>
    </citation>
    <scope>NUCLEOTIDE SEQUENCE [LARGE SCALE GENOMIC DNA]</scope>
    <source>
        <strain evidence="10 11">SRB007</strain>
    </source>
</reference>
<dbReference type="Gene3D" id="1.10.3720.10">
    <property type="entry name" value="MetI-like"/>
    <property type="match status" value="1"/>
</dbReference>
<feature type="domain" description="ABC transmembrane type-1" evidence="9">
    <location>
        <begin position="59"/>
        <end position="247"/>
    </location>
</feature>
<dbReference type="CDD" id="cd06261">
    <property type="entry name" value="TM_PBP2"/>
    <property type="match status" value="1"/>
</dbReference>
<evidence type="ECO:0000256" key="6">
    <source>
        <dbReference type="ARBA" id="ARBA00022989"/>
    </source>
</evidence>
<evidence type="ECO:0000256" key="4">
    <source>
        <dbReference type="ARBA" id="ARBA00022519"/>
    </source>
</evidence>
<evidence type="ECO:0000256" key="7">
    <source>
        <dbReference type="ARBA" id="ARBA00023136"/>
    </source>
</evidence>
<name>A0A6I6JA44_9BACT</name>
<keyword evidence="11" id="KW-1185">Reference proteome</keyword>
<sequence length="261" mass="28208">MSPRTIFALIAACAVLPLTVLALYAVAPGWRYPDLLPAEYDLRAIRFLASQADPVAGHLLASLGYSLLTAALTLVLCVAPAHHFARRRFRGKAVLEGLLLAPALVPAMTFSMGVHFLFIKAGLADTFTGVVLVLTVFSYPYMLRALTAGYQAFGEEYELCAKNLGAGPVRRLLKVDLPLLLPSAIAGGSVVFLVAFSEYFLVFLIGGGAVRSFTGYLFPYLASSDRSTGSLMTLVFLAVPVSLFFLIELLVGRAYRKRGMY</sequence>
<dbReference type="AlphaFoldDB" id="A0A6I6JA44"/>
<dbReference type="GO" id="GO:0055085">
    <property type="term" value="P:transmembrane transport"/>
    <property type="evidence" value="ECO:0007669"/>
    <property type="project" value="InterPro"/>
</dbReference>
<keyword evidence="2 8" id="KW-0813">Transport</keyword>
<comment type="similarity">
    <text evidence="8">Belongs to the binding-protein-dependent transport system permease family.</text>
</comment>
<evidence type="ECO:0000256" key="3">
    <source>
        <dbReference type="ARBA" id="ARBA00022475"/>
    </source>
</evidence>
<evidence type="ECO:0000259" key="9">
    <source>
        <dbReference type="PROSITE" id="PS50928"/>
    </source>
</evidence>
<dbReference type="PANTHER" id="PTHR43357:SF4">
    <property type="entry name" value="INNER MEMBRANE ABC TRANSPORTER PERMEASE PROTEIN YDCV"/>
    <property type="match status" value="1"/>
</dbReference>
<evidence type="ECO:0000313" key="10">
    <source>
        <dbReference type="EMBL" id="QGY38921.1"/>
    </source>
</evidence>
<keyword evidence="6 8" id="KW-1133">Transmembrane helix</keyword>
<dbReference type="SUPFAM" id="SSF161098">
    <property type="entry name" value="MetI-like"/>
    <property type="match status" value="1"/>
</dbReference>
<dbReference type="InterPro" id="IPR035906">
    <property type="entry name" value="MetI-like_sf"/>
</dbReference>
<comment type="subcellular location">
    <subcellularLocation>
        <location evidence="1">Cell inner membrane</location>
        <topology evidence="1">Multi-pass membrane protein</topology>
    </subcellularLocation>
    <subcellularLocation>
        <location evidence="8">Cell membrane</location>
        <topology evidence="8">Multi-pass membrane protein</topology>
    </subcellularLocation>
</comment>
<feature type="transmembrane region" description="Helical" evidence="8">
    <location>
        <begin position="93"/>
        <end position="118"/>
    </location>
</feature>
<organism evidence="10 11">
    <name type="scientific">Pseudodesulfovibrio cashew</name>
    <dbReference type="NCBI Taxonomy" id="2678688"/>
    <lineage>
        <taxon>Bacteria</taxon>
        <taxon>Pseudomonadati</taxon>
        <taxon>Thermodesulfobacteriota</taxon>
        <taxon>Desulfovibrionia</taxon>
        <taxon>Desulfovibrionales</taxon>
        <taxon>Desulfovibrionaceae</taxon>
    </lineage>
</organism>
<keyword evidence="5 8" id="KW-0812">Transmembrane</keyword>
<dbReference type="KEGG" id="psel:GM415_01800"/>
<keyword evidence="7 8" id="KW-0472">Membrane</keyword>
<evidence type="ECO:0000256" key="1">
    <source>
        <dbReference type="ARBA" id="ARBA00004429"/>
    </source>
</evidence>
<feature type="transmembrane region" description="Helical" evidence="8">
    <location>
        <begin position="179"/>
        <end position="210"/>
    </location>
</feature>
<keyword evidence="4" id="KW-0997">Cell inner membrane</keyword>
<dbReference type="GO" id="GO:0005886">
    <property type="term" value="C:plasma membrane"/>
    <property type="evidence" value="ECO:0007669"/>
    <property type="project" value="UniProtKB-SubCell"/>
</dbReference>
<dbReference type="RefSeq" id="WP_158946132.1">
    <property type="nucleotide sequence ID" value="NZ_CP046400.1"/>
</dbReference>